<evidence type="ECO:0000256" key="1">
    <source>
        <dbReference type="SAM" id="SignalP"/>
    </source>
</evidence>
<keyword evidence="4" id="KW-1185">Reference proteome</keyword>
<keyword evidence="1" id="KW-0732">Signal</keyword>
<proteinExistence type="predicted"/>
<name>A0A1I6VBY4_9RHOB</name>
<dbReference type="EMBL" id="FOZW01000010">
    <property type="protein sequence ID" value="SFT11253.1"/>
    <property type="molecule type" value="Genomic_DNA"/>
</dbReference>
<evidence type="ECO:0000313" key="4">
    <source>
        <dbReference type="Proteomes" id="UP000199392"/>
    </source>
</evidence>
<organism evidence="3 4">
    <name type="scientific">Alloyangia pacifica</name>
    <dbReference type="NCBI Taxonomy" id="311180"/>
    <lineage>
        <taxon>Bacteria</taxon>
        <taxon>Pseudomonadati</taxon>
        <taxon>Pseudomonadota</taxon>
        <taxon>Alphaproteobacteria</taxon>
        <taxon>Rhodobacterales</taxon>
        <taxon>Roseobacteraceae</taxon>
        <taxon>Alloyangia</taxon>
    </lineage>
</organism>
<sequence length="305" mass="32029">MISRATALAALMLLASPLAAAPETAPDASLRPVARALVEAPEPTPVIATETGALDRPKARPETLNAALGDPEATDPPAGVPDFVPEQAARDIALRLAFAARSPLAIPMSLRPSPRSRAIVEKALALRRERARGAVCGDPDLQGSVVGPVAGRISGCGIDDAIKLRSVSGLKLSTRATIDCTTARALKAWVETSVKPAVGSTGGGVAGLRVAASYACRSRNNQPGAKISEHAKGRAIDIAAIRLNDGSEISVLDDWDKGSDGRILRRLHRDACGPFGTVLGPESDRFHQDHFHFDTARYRAGSYCR</sequence>
<protein>
    <submittedName>
        <fullName evidence="3">Uncharacterized conserved protein</fullName>
    </submittedName>
</protein>
<evidence type="ECO:0000313" key="3">
    <source>
        <dbReference type="EMBL" id="SFT11253.1"/>
    </source>
</evidence>
<dbReference type="Proteomes" id="UP000199392">
    <property type="component" value="Unassembled WGS sequence"/>
</dbReference>
<dbReference type="Pfam" id="PF06904">
    <property type="entry name" value="Extensin-like_C"/>
    <property type="match status" value="1"/>
</dbReference>
<dbReference type="RefSeq" id="WP_092427578.1">
    <property type="nucleotide sequence ID" value="NZ_FNCL01000010.1"/>
</dbReference>
<dbReference type="OrthoDB" id="9809788at2"/>
<accession>A0A1I6VBY4</accession>
<gene>
    <name evidence="3" type="ORF">SAMN04488050_110226</name>
</gene>
<dbReference type="AlphaFoldDB" id="A0A1I6VBY4"/>
<dbReference type="STRING" id="311180.SAMN04488050_110226"/>
<dbReference type="InterPro" id="IPR009683">
    <property type="entry name" value="Extensin-like_C"/>
</dbReference>
<feature type="signal peptide" evidence="1">
    <location>
        <begin position="1"/>
        <end position="20"/>
    </location>
</feature>
<feature type="chain" id="PRO_5011699869" evidence="1">
    <location>
        <begin position="21"/>
        <end position="305"/>
    </location>
</feature>
<evidence type="ECO:0000259" key="2">
    <source>
        <dbReference type="Pfam" id="PF06904"/>
    </source>
</evidence>
<feature type="domain" description="Extensin-like C-terminal" evidence="2">
    <location>
        <begin position="154"/>
        <end position="305"/>
    </location>
</feature>
<reference evidence="4" key="1">
    <citation type="submission" date="2016-10" db="EMBL/GenBank/DDBJ databases">
        <authorList>
            <person name="Varghese N."/>
            <person name="Submissions S."/>
        </authorList>
    </citation>
    <scope>NUCLEOTIDE SEQUENCE [LARGE SCALE GENOMIC DNA]</scope>
    <source>
        <strain evidence="4">DSM 26894</strain>
    </source>
</reference>